<dbReference type="PRINTS" id="PR00598">
    <property type="entry name" value="HTHMARR"/>
</dbReference>
<gene>
    <name evidence="2" type="ORF">NS220_05865</name>
</gene>
<dbReference type="InterPro" id="IPR036388">
    <property type="entry name" value="WH-like_DNA-bd_sf"/>
</dbReference>
<evidence type="ECO:0000259" key="1">
    <source>
        <dbReference type="PROSITE" id="PS50995"/>
    </source>
</evidence>
<evidence type="ECO:0000313" key="2">
    <source>
        <dbReference type="EMBL" id="KTR95429.1"/>
    </source>
</evidence>
<comment type="caution">
    <text evidence="2">The sequence shown here is derived from an EMBL/GenBank/DDBJ whole genome shotgun (WGS) entry which is preliminary data.</text>
</comment>
<dbReference type="SMART" id="SM00347">
    <property type="entry name" value="HTH_MARR"/>
    <property type="match status" value="1"/>
</dbReference>
<dbReference type="PATRIC" id="fig|2033.6.peg.2145"/>
<reference evidence="2 3" key="1">
    <citation type="journal article" date="2016" name="Front. Microbiol.">
        <title>Genomic Resource of Rice Seed Associated Bacteria.</title>
        <authorList>
            <person name="Midha S."/>
            <person name="Bansal K."/>
            <person name="Sharma S."/>
            <person name="Kumar N."/>
            <person name="Patil P.P."/>
            <person name="Chaudhry V."/>
            <person name="Patil P.B."/>
        </authorList>
    </citation>
    <scope>NUCLEOTIDE SEQUENCE [LARGE SCALE GENOMIC DNA]</scope>
    <source>
        <strain evidence="2 3">NS220</strain>
    </source>
</reference>
<accession>A0A147EYQ6</accession>
<name>A0A147EYQ6_MICTE</name>
<dbReference type="EMBL" id="LDRT01000032">
    <property type="protein sequence ID" value="KTR95429.1"/>
    <property type="molecule type" value="Genomic_DNA"/>
</dbReference>
<organism evidence="2 3">
    <name type="scientific">Microbacterium testaceum</name>
    <name type="common">Aureobacterium testaceum</name>
    <name type="synonym">Brevibacterium testaceum</name>
    <dbReference type="NCBI Taxonomy" id="2033"/>
    <lineage>
        <taxon>Bacteria</taxon>
        <taxon>Bacillati</taxon>
        <taxon>Actinomycetota</taxon>
        <taxon>Actinomycetes</taxon>
        <taxon>Micrococcales</taxon>
        <taxon>Microbacteriaceae</taxon>
        <taxon>Microbacterium</taxon>
    </lineage>
</organism>
<dbReference type="PROSITE" id="PS50995">
    <property type="entry name" value="HTH_MARR_2"/>
    <property type="match status" value="1"/>
</dbReference>
<dbReference type="Proteomes" id="UP000075025">
    <property type="component" value="Unassembled WGS sequence"/>
</dbReference>
<dbReference type="Pfam" id="PF12802">
    <property type="entry name" value="MarR_2"/>
    <property type="match status" value="1"/>
</dbReference>
<dbReference type="InterPro" id="IPR039422">
    <property type="entry name" value="MarR/SlyA-like"/>
</dbReference>
<dbReference type="PANTHER" id="PTHR33164:SF99">
    <property type="entry name" value="MARR FAMILY REGULATORY PROTEIN"/>
    <property type="match status" value="1"/>
</dbReference>
<dbReference type="GO" id="GO:0006950">
    <property type="term" value="P:response to stress"/>
    <property type="evidence" value="ECO:0007669"/>
    <property type="project" value="TreeGrafter"/>
</dbReference>
<proteinExistence type="predicted"/>
<protein>
    <submittedName>
        <fullName evidence="2">MarR family transcriptional regulator</fullName>
    </submittedName>
</protein>
<dbReference type="RefSeq" id="WP_058623147.1">
    <property type="nucleotide sequence ID" value="NZ_LDRT01000032.1"/>
</dbReference>
<feature type="domain" description="HTH marR-type" evidence="1">
    <location>
        <begin position="21"/>
        <end position="153"/>
    </location>
</feature>
<dbReference type="GO" id="GO:0003700">
    <property type="term" value="F:DNA-binding transcription factor activity"/>
    <property type="evidence" value="ECO:0007669"/>
    <property type="project" value="InterPro"/>
</dbReference>
<evidence type="ECO:0000313" key="3">
    <source>
        <dbReference type="Proteomes" id="UP000075025"/>
    </source>
</evidence>
<dbReference type="Gene3D" id="1.10.10.10">
    <property type="entry name" value="Winged helix-like DNA-binding domain superfamily/Winged helix DNA-binding domain"/>
    <property type="match status" value="1"/>
</dbReference>
<dbReference type="InterPro" id="IPR000835">
    <property type="entry name" value="HTH_MarR-typ"/>
</dbReference>
<dbReference type="PANTHER" id="PTHR33164">
    <property type="entry name" value="TRANSCRIPTIONAL REGULATOR, MARR FAMILY"/>
    <property type="match status" value="1"/>
</dbReference>
<dbReference type="AlphaFoldDB" id="A0A147EYQ6"/>
<dbReference type="SUPFAM" id="SSF46785">
    <property type="entry name" value="Winged helix' DNA-binding domain"/>
    <property type="match status" value="1"/>
</dbReference>
<dbReference type="InterPro" id="IPR036390">
    <property type="entry name" value="WH_DNA-bd_sf"/>
</dbReference>
<sequence>MSTAAGEDATPASRLEHAPLVDDLGFLLARAAAVSHAAGNEALAAHGLKVRSYSVLALAVTGGRPSQRELAAFLRLDPSQVVALIDDLEQRGLVSREPDPRDRRANVVSATLEGRKVYRRALADVESGERRAHAALSNTDRIELARLLRAVAFPAEE</sequence>